<sequence>MTSNLCILICCLYLLCTLKLQLVFPCNSSSPRLSPCRISTRIHVHKVETALHLNQDIPFIAM</sequence>
<protein>
    <submittedName>
        <fullName evidence="2 4">Uncharacterized protein</fullName>
    </submittedName>
</protein>
<evidence type="ECO:0000256" key="1">
    <source>
        <dbReference type="SAM" id="SignalP"/>
    </source>
</evidence>
<feature type="signal peptide" evidence="1">
    <location>
        <begin position="1"/>
        <end position="25"/>
    </location>
</feature>
<dbReference type="EMBL" id="MU003726">
    <property type="protein sequence ID" value="KAF2802044.1"/>
    <property type="molecule type" value="Genomic_DNA"/>
</dbReference>
<reference evidence="2 4" key="1">
    <citation type="journal article" date="2020" name="Stud. Mycol.">
        <title>101 Dothideomycetes genomes: a test case for predicting lifestyles and emergence of pathogens.</title>
        <authorList>
            <person name="Haridas S."/>
            <person name="Albert R."/>
            <person name="Binder M."/>
            <person name="Bloem J."/>
            <person name="Labutti K."/>
            <person name="Salamov A."/>
            <person name="Andreopoulos B."/>
            <person name="Baker S."/>
            <person name="Barry K."/>
            <person name="Bills G."/>
            <person name="Bluhm B."/>
            <person name="Cannon C."/>
            <person name="Castanera R."/>
            <person name="Culley D."/>
            <person name="Daum C."/>
            <person name="Ezra D."/>
            <person name="Gonzalez J."/>
            <person name="Henrissat B."/>
            <person name="Kuo A."/>
            <person name="Liang C."/>
            <person name="Lipzen A."/>
            <person name="Lutzoni F."/>
            <person name="Magnuson J."/>
            <person name="Mondo S."/>
            <person name="Nolan M."/>
            <person name="Ohm R."/>
            <person name="Pangilinan J."/>
            <person name="Park H.-J."/>
            <person name="Ramirez L."/>
            <person name="Alfaro M."/>
            <person name="Sun H."/>
            <person name="Tritt A."/>
            <person name="Yoshinaga Y."/>
            <person name="Zwiers L.-H."/>
            <person name="Turgeon B."/>
            <person name="Goodwin S."/>
            <person name="Spatafora J."/>
            <person name="Crous P."/>
            <person name="Grigoriev I."/>
        </authorList>
    </citation>
    <scope>NUCLEOTIDE SEQUENCE</scope>
    <source>
        <strain evidence="2 4">CBS 304.34</strain>
    </source>
</reference>
<keyword evidence="1" id="KW-0732">Signal</keyword>
<dbReference type="Proteomes" id="UP000504636">
    <property type="component" value="Unplaced"/>
</dbReference>
<dbReference type="RefSeq" id="XP_033569008.1">
    <property type="nucleotide sequence ID" value="XM_033721464.1"/>
</dbReference>
<organism evidence="2">
    <name type="scientific">Mytilinidion resinicola</name>
    <dbReference type="NCBI Taxonomy" id="574789"/>
    <lineage>
        <taxon>Eukaryota</taxon>
        <taxon>Fungi</taxon>
        <taxon>Dikarya</taxon>
        <taxon>Ascomycota</taxon>
        <taxon>Pezizomycotina</taxon>
        <taxon>Dothideomycetes</taxon>
        <taxon>Pleosporomycetidae</taxon>
        <taxon>Mytilinidiales</taxon>
        <taxon>Mytilinidiaceae</taxon>
        <taxon>Mytilinidion</taxon>
    </lineage>
</organism>
<evidence type="ECO:0000313" key="3">
    <source>
        <dbReference type="Proteomes" id="UP000504636"/>
    </source>
</evidence>
<reference evidence="4" key="3">
    <citation type="submission" date="2025-04" db="UniProtKB">
        <authorList>
            <consortium name="RefSeq"/>
        </authorList>
    </citation>
    <scope>IDENTIFICATION</scope>
    <source>
        <strain evidence="4">CBS 304.34</strain>
    </source>
</reference>
<proteinExistence type="predicted"/>
<dbReference type="GeneID" id="54462357"/>
<reference evidence="4" key="2">
    <citation type="submission" date="2020-04" db="EMBL/GenBank/DDBJ databases">
        <authorList>
            <consortium name="NCBI Genome Project"/>
        </authorList>
    </citation>
    <scope>NUCLEOTIDE SEQUENCE</scope>
    <source>
        <strain evidence="4">CBS 304.34</strain>
    </source>
</reference>
<evidence type="ECO:0000313" key="4">
    <source>
        <dbReference type="RefSeq" id="XP_033569008.1"/>
    </source>
</evidence>
<dbReference type="AlphaFoldDB" id="A0A6A6Y214"/>
<keyword evidence="3" id="KW-1185">Reference proteome</keyword>
<name>A0A6A6Y214_9PEZI</name>
<feature type="chain" id="PRO_5044628804" evidence="1">
    <location>
        <begin position="26"/>
        <end position="62"/>
    </location>
</feature>
<gene>
    <name evidence="2 4" type="ORF">BDZ99DRAFT_469312</name>
</gene>
<accession>A0A6A6Y214</accession>
<evidence type="ECO:0000313" key="2">
    <source>
        <dbReference type="EMBL" id="KAF2802044.1"/>
    </source>
</evidence>